<gene>
    <name evidence="1" type="ORF">TBRA_LOCUS2705</name>
</gene>
<evidence type="ECO:0008006" key="3">
    <source>
        <dbReference type="Google" id="ProtNLM"/>
    </source>
</evidence>
<dbReference type="OrthoDB" id="5985232at2759"/>
<dbReference type="Proteomes" id="UP000479190">
    <property type="component" value="Unassembled WGS sequence"/>
</dbReference>
<protein>
    <recommendedName>
        <fullName evidence="3">Reverse transcriptase domain-containing protein</fullName>
    </recommendedName>
</protein>
<name>A0A6H5HY33_9HYME</name>
<dbReference type="EMBL" id="CADCXV010000522">
    <property type="protein sequence ID" value="CAB0030709.1"/>
    <property type="molecule type" value="Genomic_DNA"/>
</dbReference>
<reference evidence="1 2" key="1">
    <citation type="submission" date="2020-02" db="EMBL/GenBank/DDBJ databases">
        <authorList>
            <person name="Ferguson B K."/>
        </authorList>
    </citation>
    <scope>NUCLEOTIDE SEQUENCE [LARGE SCALE GENOMIC DNA]</scope>
</reference>
<evidence type="ECO:0000313" key="2">
    <source>
        <dbReference type="Proteomes" id="UP000479190"/>
    </source>
</evidence>
<evidence type="ECO:0000313" key="1">
    <source>
        <dbReference type="EMBL" id="CAB0030709.1"/>
    </source>
</evidence>
<keyword evidence="2" id="KW-1185">Reference proteome</keyword>
<proteinExistence type="predicted"/>
<organism evidence="1 2">
    <name type="scientific">Trichogramma brassicae</name>
    <dbReference type="NCBI Taxonomy" id="86971"/>
    <lineage>
        <taxon>Eukaryota</taxon>
        <taxon>Metazoa</taxon>
        <taxon>Ecdysozoa</taxon>
        <taxon>Arthropoda</taxon>
        <taxon>Hexapoda</taxon>
        <taxon>Insecta</taxon>
        <taxon>Pterygota</taxon>
        <taxon>Neoptera</taxon>
        <taxon>Endopterygota</taxon>
        <taxon>Hymenoptera</taxon>
        <taxon>Apocrita</taxon>
        <taxon>Proctotrupomorpha</taxon>
        <taxon>Chalcidoidea</taxon>
        <taxon>Trichogrammatidae</taxon>
        <taxon>Trichogramma</taxon>
    </lineage>
</organism>
<dbReference type="PANTHER" id="PTHR47331">
    <property type="entry name" value="PHD-TYPE DOMAIN-CONTAINING PROTEIN"/>
    <property type="match status" value="1"/>
</dbReference>
<accession>A0A6H5HY33</accession>
<dbReference type="SUPFAM" id="SSF56672">
    <property type="entry name" value="DNA/RNA polymerases"/>
    <property type="match status" value="1"/>
</dbReference>
<sequence>MFRQIAVDEPSQRYQAILWRPDGSSELKTYFLTTVTYGLACSPYLANRVIRQLANDYKNSHPIASRVLQEEFYVDDCLSGDHTLNDAQKKVCQLFDLTDKGKFPLRKWSTNNHKILSSIPSEYLAHEPKNLKEINDVVSVLGLSWRPNN</sequence>
<dbReference type="GO" id="GO:0071897">
    <property type="term" value="P:DNA biosynthetic process"/>
    <property type="evidence" value="ECO:0007669"/>
    <property type="project" value="UniProtKB-ARBA"/>
</dbReference>
<dbReference type="InterPro" id="IPR043502">
    <property type="entry name" value="DNA/RNA_pol_sf"/>
</dbReference>
<dbReference type="AlphaFoldDB" id="A0A6H5HY33"/>